<organism evidence="1 2">
    <name type="scientific">Desmophyllum pertusum</name>
    <dbReference type="NCBI Taxonomy" id="174260"/>
    <lineage>
        <taxon>Eukaryota</taxon>
        <taxon>Metazoa</taxon>
        <taxon>Cnidaria</taxon>
        <taxon>Anthozoa</taxon>
        <taxon>Hexacorallia</taxon>
        <taxon>Scleractinia</taxon>
        <taxon>Caryophylliina</taxon>
        <taxon>Caryophylliidae</taxon>
        <taxon>Desmophyllum</taxon>
    </lineage>
</organism>
<name>A0A9W9ZU64_9CNID</name>
<dbReference type="AlphaFoldDB" id="A0A9W9ZU64"/>
<dbReference type="Proteomes" id="UP001163046">
    <property type="component" value="Unassembled WGS sequence"/>
</dbReference>
<evidence type="ECO:0000313" key="1">
    <source>
        <dbReference type="EMBL" id="KAJ7386049.1"/>
    </source>
</evidence>
<keyword evidence="2" id="KW-1185">Reference proteome</keyword>
<gene>
    <name evidence="1" type="ORF">OS493_012383</name>
</gene>
<dbReference type="EMBL" id="MU825878">
    <property type="protein sequence ID" value="KAJ7386049.1"/>
    <property type="molecule type" value="Genomic_DNA"/>
</dbReference>
<accession>A0A9W9ZU64</accession>
<reference evidence="1" key="1">
    <citation type="submission" date="2023-01" db="EMBL/GenBank/DDBJ databases">
        <title>Genome assembly of the deep-sea coral Lophelia pertusa.</title>
        <authorList>
            <person name="Herrera S."/>
            <person name="Cordes E."/>
        </authorList>
    </citation>
    <scope>NUCLEOTIDE SEQUENCE</scope>
    <source>
        <strain evidence="1">USNM1676648</strain>
        <tissue evidence="1">Polyp</tissue>
    </source>
</reference>
<evidence type="ECO:0000313" key="2">
    <source>
        <dbReference type="Proteomes" id="UP001163046"/>
    </source>
</evidence>
<comment type="caution">
    <text evidence="1">The sequence shown here is derived from an EMBL/GenBank/DDBJ whole genome shotgun (WGS) entry which is preliminary data.</text>
</comment>
<proteinExistence type="predicted"/>
<protein>
    <submittedName>
        <fullName evidence="1">Uncharacterized protein</fullName>
    </submittedName>
</protein>
<sequence length="120" mass="13860">MSSNQEMHSQELLEGDAIALTIKLSMEIILDREIYAFANDLKLQMANYRNNLSNKLLEKLPEIGQSPLCMGKFLGSFTAGWREWKKDEEDKEEASFRIFTTQMETFPKQMETSPAQMESD</sequence>